<dbReference type="Pfam" id="PF00248">
    <property type="entry name" value="Aldo_ket_red"/>
    <property type="match status" value="1"/>
</dbReference>
<dbReference type="PRINTS" id="PR00069">
    <property type="entry name" value="ALDKETRDTASE"/>
</dbReference>
<name>A0ABW3D6T8_9BACL</name>
<dbReference type="RefSeq" id="WP_379285941.1">
    <property type="nucleotide sequence ID" value="NZ_JBHTIU010000008.1"/>
</dbReference>
<sequence>MGAANQMPTRRLGTSGLQVGAIGMGCMPLSIQGRPEESEAIRTIHTALEQGVTLFDTADSYCLDDRDIGHNEKLLAKALDGVSHAIIATKGGTVRPEGRWVRNGHPEHLKAACEESLKALDRQEIMLYQLHAPDPDVPYAESVGALARLQEQGKIVHIGLSNVSVRQLEEALSIVTVVSVQNRMHLFDRSSMDVLRRCEELGIAFLPYSPLAGMGQAGKLGDHERIRQIADRHQVSPQRVALAWLLQLSPVMLPIPGASRGSTITDSAAAASLTLTADEMAELNAMNA</sequence>
<keyword evidence="4" id="KW-1185">Reference proteome</keyword>
<proteinExistence type="predicted"/>
<dbReference type="PANTHER" id="PTHR43625">
    <property type="entry name" value="AFLATOXIN B1 ALDEHYDE REDUCTASE"/>
    <property type="match status" value="1"/>
</dbReference>
<dbReference type="Gene3D" id="3.20.20.100">
    <property type="entry name" value="NADP-dependent oxidoreductase domain"/>
    <property type="match status" value="1"/>
</dbReference>
<reference evidence="4" key="1">
    <citation type="journal article" date="2019" name="Int. J. Syst. Evol. Microbiol.">
        <title>The Global Catalogue of Microorganisms (GCM) 10K type strain sequencing project: providing services to taxonomists for standard genome sequencing and annotation.</title>
        <authorList>
            <consortium name="The Broad Institute Genomics Platform"/>
            <consortium name="The Broad Institute Genome Sequencing Center for Infectious Disease"/>
            <person name="Wu L."/>
            <person name="Ma J."/>
        </authorList>
    </citation>
    <scope>NUCLEOTIDE SEQUENCE [LARGE SCALE GENOMIC DNA]</scope>
    <source>
        <strain evidence="4">CCUG 57263</strain>
    </source>
</reference>
<organism evidence="3 4">
    <name type="scientific">Paenibacillus residui</name>
    <dbReference type="NCBI Taxonomy" id="629724"/>
    <lineage>
        <taxon>Bacteria</taxon>
        <taxon>Bacillati</taxon>
        <taxon>Bacillota</taxon>
        <taxon>Bacilli</taxon>
        <taxon>Bacillales</taxon>
        <taxon>Paenibacillaceae</taxon>
        <taxon>Paenibacillus</taxon>
    </lineage>
</organism>
<evidence type="ECO:0000313" key="3">
    <source>
        <dbReference type="EMBL" id="MFD0868097.1"/>
    </source>
</evidence>
<dbReference type="CDD" id="cd19088">
    <property type="entry name" value="AKR_AKR13B1"/>
    <property type="match status" value="1"/>
</dbReference>
<evidence type="ECO:0000256" key="1">
    <source>
        <dbReference type="ARBA" id="ARBA00023002"/>
    </source>
</evidence>
<feature type="domain" description="NADP-dependent oxidoreductase" evidence="2">
    <location>
        <begin position="22"/>
        <end position="287"/>
    </location>
</feature>
<accession>A0ABW3D6T8</accession>
<dbReference type="PANTHER" id="PTHR43625:SF40">
    <property type="entry name" value="ALDO-KETO REDUCTASE YAKC [NADP(+)]"/>
    <property type="match status" value="1"/>
</dbReference>
<gene>
    <name evidence="3" type="ORF">ACFQ03_02965</name>
</gene>
<dbReference type="InterPro" id="IPR050791">
    <property type="entry name" value="Aldo-Keto_reductase"/>
</dbReference>
<dbReference type="InterPro" id="IPR020471">
    <property type="entry name" value="AKR"/>
</dbReference>
<keyword evidence="1" id="KW-0560">Oxidoreductase</keyword>
<dbReference type="EMBL" id="JBHTIU010000008">
    <property type="protein sequence ID" value="MFD0868097.1"/>
    <property type="molecule type" value="Genomic_DNA"/>
</dbReference>
<dbReference type="Proteomes" id="UP001597120">
    <property type="component" value="Unassembled WGS sequence"/>
</dbReference>
<comment type="caution">
    <text evidence="3">The sequence shown here is derived from an EMBL/GenBank/DDBJ whole genome shotgun (WGS) entry which is preliminary data.</text>
</comment>
<evidence type="ECO:0000259" key="2">
    <source>
        <dbReference type="Pfam" id="PF00248"/>
    </source>
</evidence>
<dbReference type="SUPFAM" id="SSF51430">
    <property type="entry name" value="NAD(P)-linked oxidoreductase"/>
    <property type="match status" value="1"/>
</dbReference>
<evidence type="ECO:0000313" key="4">
    <source>
        <dbReference type="Proteomes" id="UP001597120"/>
    </source>
</evidence>
<dbReference type="InterPro" id="IPR023210">
    <property type="entry name" value="NADP_OxRdtase_dom"/>
</dbReference>
<protein>
    <submittedName>
        <fullName evidence="3">Aldo/keto reductase</fullName>
    </submittedName>
</protein>
<dbReference type="InterPro" id="IPR036812">
    <property type="entry name" value="NAD(P)_OxRdtase_dom_sf"/>
</dbReference>